<dbReference type="Pfam" id="PF11817">
    <property type="entry name" value="Foie-gras_1"/>
    <property type="match status" value="1"/>
</dbReference>
<dbReference type="AlphaFoldDB" id="A0A9P4QUG4"/>
<dbReference type="InterPro" id="IPR012880">
    <property type="entry name" value="Gryzun"/>
</dbReference>
<evidence type="ECO:0008006" key="6">
    <source>
        <dbReference type="Google" id="ProtNLM"/>
    </source>
</evidence>
<evidence type="ECO:0000259" key="3">
    <source>
        <dbReference type="Pfam" id="PF11817"/>
    </source>
</evidence>
<evidence type="ECO:0000256" key="1">
    <source>
        <dbReference type="SAM" id="MobiDB-lite"/>
    </source>
</evidence>
<comment type="caution">
    <text evidence="4">The sequence shown here is derived from an EMBL/GenBank/DDBJ whole genome shotgun (WGS) entry which is preliminary data.</text>
</comment>
<keyword evidence="5" id="KW-1185">Reference proteome</keyword>
<gene>
    <name evidence="4" type="ORF">EJ04DRAFT_579327</name>
</gene>
<dbReference type="PANTHER" id="PTHR14374">
    <property type="entry name" value="FOIE GRAS"/>
    <property type="match status" value="1"/>
</dbReference>
<evidence type="ECO:0000313" key="5">
    <source>
        <dbReference type="Proteomes" id="UP000799444"/>
    </source>
</evidence>
<dbReference type="InterPro" id="IPR021773">
    <property type="entry name" value="TPC11"/>
</dbReference>
<reference evidence="4" key="1">
    <citation type="journal article" date="2020" name="Stud. Mycol.">
        <title>101 Dothideomycetes genomes: a test case for predicting lifestyles and emergence of pathogens.</title>
        <authorList>
            <person name="Haridas S."/>
            <person name="Albert R."/>
            <person name="Binder M."/>
            <person name="Bloem J."/>
            <person name="Labutti K."/>
            <person name="Salamov A."/>
            <person name="Andreopoulos B."/>
            <person name="Baker S."/>
            <person name="Barry K."/>
            <person name="Bills G."/>
            <person name="Bluhm B."/>
            <person name="Cannon C."/>
            <person name="Castanera R."/>
            <person name="Culley D."/>
            <person name="Daum C."/>
            <person name="Ezra D."/>
            <person name="Gonzalez J."/>
            <person name="Henrissat B."/>
            <person name="Kuo A."/>
            <person name="Liang C."/>
            <person name="Lipzen A."/>
            <person name="Lutzoni F."/>
            <person name="Magnuson J."/>
            <person name="Mondo S."/>
            <person name="Nolan M."/>
            <person name="Ohm R."/>
            <person name="Pangilinan J."/>
            <person name="Park H.-J."/>
            <person name="Ramirez L."/>
            <person name="Alfaro M."/>
            <person name="Sun H."/>
            <person name="Tritt A."/>
            <person name="Yoshinaga Y."/>
            <person name="Zwiers L.-H."/>
            <person name="Turgeon B."/>
            <person name="Goodwin S."/>
            <person name="Spatafora J."/>
            <person name="Crous P."/>
            <person name="Grigoriev I."/>
        </authorList>
    </citation>
    <scope>NUCLEOTIDE SEQUENCE</scope>
    <source>
        <strain evidence="4">CBS 125425</strain>
    </source>
</reference>
<accession>A0A9P4QUG4</accession>
<name>A0A9P4QUG4_9PLEO</name>
<protein>
    <recommendedName>
        <fullName evidence="6">Trafficking protein particle complex subunit 11</fullName>
    </recommendedName>
</protein>
<dbReference type="Pfam" id="PF07919">
    <property type="entry name" value="Gryzun"/>
    <property type="match status" value="1"/>
</dbReference>
<organism evidence="4 5">
    <name type="scientific">Polyplosphaeria fusca</name>
    <dbReference type="NCBI Taxonomy" id="682080"/>
    <lineage>
        <taxon>Eukaryota</taxon>
        <taxon>Fungi</taxon>
        <taxon>Dikarya</taxon>
        <taxon>Ascomycota</taxon>
        <taxon>Pezizomycotina</taxon>
        <taxon>Dothideomycetes</taxon>
        <taxon>Pleosporomycetidae</taxon>
        <taxon>Pleosporales</taxon>
        <taxon>Tetraplosphaeriaceae</taxon>
        <taxon>Polyplosphaeria</taxon>
    </lineage>
</organism>
<feature type="compositionally biased region" description="Low complexity" evidence="1">
    <location>
        <begin position="105"/>
        <end position="116"/>
    </location>
</feature>
<feature type="domain" description="Gryzun putative trafficking through Golgi" evidence="2">
    <location>
        <begin position="666"/>
        <end position="1246"/>
    </location>
</feature>
<dbReference type="EMBL" id="ML996201">
    <property type="protein sequence ID" value="KAF2731171.1"/>
    <property type="molecule type" value="Genomic_DNA"/>
</dbReference>
<feature type="domain" description="Trafficking protein particle complex subunit 11" evidence="3">
    <location>
        <begin position="352"/>
        <end position="634"/>
    </location>
</feature>
<feature type="region of interest" description="Disordered" evidence="1">
    <location>
        <begin position="276"/>
        <end position="299"/>
    </location>
</feature>
<dbReference type="PANTHER" id="PTHR14374:SF0">
    <property type="entry name" value="TRAFFICKING PROTEIN PARTICLE COMPLEX SUBUNIT 11"/>
    <property type="match status" value="1"/>
</dbReference>
<evidence type="ECO:0000259" key="2">
    <source>
        <dbReference type="Pfam" id="PF07919"/>
    </source>
</evidence>
<sequence>MDAYPSEYVLHNLPFILLSGLGVEPELDPPTHSKHVLPGRAVTSVASEISALTGDRAQQLLQEFLSAEGGDAPWNARGVQRGNRASFRFRAVGRDFQFPPKKADPPTSSGISPPSSPTVSSAPVWILHSPISPLTPGSPIYPDGVIAPSWVSKHQHHVPAVFMSFFAFGSDPNTNSLHDNQLKTEINKIKGQIQKADYRTRYAVVLVSDKSVLDAPDTEERLATIRRATGLDPKNSLFLLPPNTSSTELRSFVTSVLSAVHPLCVEYYRDLTKHARRKKGRGTVPPPTIPPTRGTSQTLSHPGWNVRYDFKLGVFAEFRQEMDAAQRHYNIALDSLFGSEGIFETTASWLPRWDEIRLLADTVALRHIRCLLWNSYPTSAVQSWLRYRTRLSSLLDRRGKGTSNYGWAAWESRWAQIMAELIQRCELPVFRITTPISKDDPLVDGVNVMYSLPEKQIPMGERLPPWELLHHAGYWFKLSADHAKRRFIIARDIPEEDRSPPGKAPATRVSNRNQMYDLYLVPETHLENPVPGSGEGFQHWKDIVEKSNASLAEFHRRGQRRKVEQLQLEISRTLLYEKQYEEAFKVLRPLWETMTWRQEGWWSLASEVLWSLHECALRVQDPETYVATEWELYSKVFPGKSKYKHDLMGCLDSFQLDVAAGQKPSISLSTTDFLSCLSTTFTFSEGEGNVGEQLPCQIAITSNARPESTPITLSSLAFQFNGSLGDIYLVHETDRSGIGSESTMTDCSLDEEAPQARQEQRPKWNGTADLTLHPGQTKVFNFPITFREAGDIDAIASIFEINTDHFDLVCSTIGLETEASSMWWLKGGSRLKSRRLNRSLGTSVKVLPKPPKMDIQLPDLRTGYYTDEQVKLDIVITNKEDEDTEAVLEVRLLGRSKDTLGYSWVGKGASSPSKEIPPSLDGSDLDLPGHHVGLLVQGRQTTETIQFKAPSEPSDYVLEVRVLYHVLSDRDIPISKTSTADLVFNGPFEANFEFTPRVHDDPWPSYFALREPDNSEPESAAAFGIASKWLLSAKLASFAEEDLVVGDVGLEVVHIHGGATLNIAKETEAADVLMKPQDMNERAFCLDLQKMDIEDRRPSSVDMSLVITWQRSDAPGEPAVTSSLPIPSIQIPSSEPRVLASARRSANVPSLIHMDYTLENPTMHFLTFELSMEASEEFGFSGPKLRALNLLPMSRQTVRYNILPIVKGDWVTPQFKVVDRYFNKTLKVLATDGLKTDKKGVGVWVEAEAEEE</sequence>
<feature type="region of interest" description="Disordered" evidence="1">
    <location>
        <begin position="97"/>
        <end position="116"/>
    </location>
</feature>
<evidence type="ECO:0000313" key="4">
    <source>
        <dbReference type="EMBL" id="KAF2731171.1"/>
    </source>
</evidence>
<proteinExistence type="predicted"/>
<dbReference type="Proteomes" id="UP000799444">
    <property type="component" value="Unassembled WGS sequence"/>
</dbReference>
<dbReference type="OrthoDB" id="6278596at2759"/>